<evidence type="ECO:0000256" key="2">
    <source>
        <dbReference type="ARBA" id="ARBA00022741"/>
    </source>
</evidence>
<dbReference type="InterPro" id="IPR045006">
    <property type="entry name" value="CHLI-like"/>
</dbReference>
<reference evidence="5" key="2">
    <citation type="journal article" date="2021" name="Microbiome">
        <title>Successional dynamics and alternative stable states in a saline activated sludge microbial community over 9 years.</title>
        <authorList>
            <person name="Wang Y."/>
            <person name="Ye J."/>
            <person name="Ju F."/>
            <person name="Liu L."/>
            <person name="Boyd J.A."/>
            <person name="Deng Y."/>
            <person name="Parks D.H."/>
            <person name="Jiang X."/>
            <person name="Yin X."/>
            <person name="Woodcroft B.J."/>
            <person name="Tyson G.W."/>
            <person name="Hugenholtz P."/>
            <person name="Polz M.F."/>
            <person name="Zhang T."/>
        </authorList>
    </citation>
    <scope>NUCLEOTIDE SEQUENCE</scope>
    <source>
        <strain evidence="5">HKST-UBA11</strain>
    </source>
</reference>
<gene>
    <name evidence="5" type="ORF">KC717_02015</name>
</gene>
<dbReference type="PANTHER" id="PTHR32039">
    <property type="entry name" value="MAGNESIUM-CHELATASE SUBUNIT CHLI"/>
    <property type="match status" value="1"/>
</dbReference>
<reference evidence="5" key="1">
    <citation type="submission" date="2020-04" db="EMBL/GenBank/DDBJ databases">
        <authorList>
            <person name="Zhang T."/>
        </authorList>
    </citation>
    <scope>NUCLEOTIDE SEQUENCE</scope>
    <source>
        <strain evidence="5">HKST-UBA11</strain>
    </source>
</reference>
<keyword evidence="3" id="KW-0067">ATP-binding</keyword>
<comment type="similarity">
    <text evidence="1">Belongs to the Mg-chelatase subunits D/I family. ComM subfamily.</text>
</comment>
<dbReference type="PANTHER" id="PTHR32039:SF7">
    <property type="entry name" value="COMPETENCE PROTEIN COMM"/>
    <property type="match status" value="1"/>
</dbReference>
<feature type="domain" description="AAA+ ATPase" evidence="4">
    <location>
        <begin position="211"/>
        <end position="394"/>
    </location>
</feature>
<dbReference type="Pfam" id="PF13541">
    <property type="entry name" value="ChlI"/>
    <property type="match status" value="1"/>
</dbReference>
<dbReference type="InterPro" id="IPR020568">
    <property type="entry name" value="Ribosomal_Su5_D2-typ_SF"/>
</dbReference>
<evidence type="ECO:0000313" key="6">
    <source>
        <dbReference type="Proteomes" id="UP000754563"/>
    </source>
</evidence>
<dbReference type="InterPro" id="IPR027417">
    <property type="entry name" value="P-loop_NTPase"/>
</dbReference>
<organism evidence="5 6">
    <name type="scientific">Candidatus Dojkabacteria bacterium</name>
    <dbReference type="NCBI Taxonomy" id="2099670"/>
    <lineage>
        <taxon>Bacteria</taxon>
        <taxon>Candidatus Dojkabacteria</taxon>
    </lineage>
</organism>
<dbReference type="Pfam" id="PF01078">
    <property type="entry name" value="Mg_chelatase"/>
    <property type="match status" value="1"/>
</dbReference>
<keyword evidence="2" id="KW-0547">Nucleotide-binding</keyword>
<accession>A0A955L7T0</accession>
<dbReference type="Pfam" id="PF13335">
    <property type="entry name" value="Mg_chelatase_C"/>
    <property type="match status" value="1"/>
</dbReference>
<protein>
    <submittedName>
        <fullName evidence="5">YifB family Mg chelatase-like AAA ATPase</fullName>
    </submittedName>
</protein>
<dbReference type="InterPro" id="IPR003593">
    <property type="entry name" value="AAA+_ATPase"/>
</dbReference>
<dbReference type="InterPro" id="IPR025158">
    <property type="entry name" value="Mg_chelat-rel_C"/>
</dbReference>
<evidence type="ECO:0000313" key="5">
    <source>
        <dbReference type="EMBL" id="MCA9385402.1"/>
    </source>
</evidence>
<dbReference type="SUPFAM" id="SSF54211">
    <property type="entry name" value="Ribosomal protein S5 domain 2-like"/>
    <property type="match status" value="1"/>
</dbReference>
<dbReference type="Gene3D" id="3.30.230.10">
    <property type="match status" value="1"/>
</dbReference>
<proteinExistence type="inferred from homology"/>
<dbReference type="PRINTS" id="PR01657">
    <property type="entry name" value="MCMFAMILY"/>
</dbReference>
<dbReference type="SMART" id="SM00382">
    <property type="entry name" value="AAA"/>
    <property type="match status" value="1"/>
</dbReference>
<dbReference type="EMBL" id="JAGQLH010000017">
    <property type="protein sequence ID" value="MCA9385402.1"/>
    <property type="molecule type" value="Genomic_DNA"/>
</dbReference>
<dbReference type="Proteomes" id="UP000754563">
    <property type="component" value="Unassembled WGS sequence"/>
</dbReference>
<dbReference type="InterPro" id="IPR001208">
    <property type="entry name" value="MCM_dom"/>
</dbReference>
<dbReference type="AlphaFoldDB" id="A0A955L7T0"/>
<sequence length="506" mass="56149">MLAKVYTAALLGLQSKIVEVEVDIQKGIHKFNIVGLADKAIQESKERVTAAIKNSNSDFISRRITVNLAPADLPKSGPTYDLPIAVGIILASNQVTYDASKTLFVGELALGGSVRRLQGMIAIADAAKHHGFTALFVPYENANEASLIQGLDIFPVQNFDQLVTHLMYGDVIEKHYVSHETLNHNEEYAYDLKHVRGQSHAKRALEIAAAGGHNVLLTGTPGSGKTLLAKTLPSFLPMMTLHESLEVTRVHSVVGLVTDTKPLVSQRPFRSPHHTTSEVALVGGGTYPRPGEISLAHRGVLFLDEFPEYSRAALEALRQPIEDEIVTVSRATGSLQFPANFMLIAAMNPCKCGWYGDDDRECTCSMLEYQRYQKRISGPILDRIDLQVQVHKVKYDKLLKNSNEGESSRIVRKRVQEARNKQNKRYQAINITANAELPQKHIASYIPLDQASISLLRNAVDKLQLSARSYFRIIKVSRTIADIQGDEKVQQHHLAEALSYRMLNES</sequence>
<dbReference type="GO" id="GO:0005524">
    <property type="term" value="F:ATP binding"/>
    <property type="evidence" value="ECO:0007669"/>
    <property type="project" value="UniProtKB-KW"/>
</dbReference>
<dbReference type="InterPro" id="IPR004482">
    <property type="entry name" value="Mg_chelat-rel"/>
</dbReference>
<name>A0A955L7T0_9BACT</name>
<dbReference type="InterPro" id="IPR014721">
    <property type="entry name" value="Ribsml_uS5_D2-typ_fold_subgr"/>
</dbReference>
<comment type="caution">
    <text evidence="5">The sequence shown here is derived from an EMBL/GenBank/DDBJ whole genome shotgun (WGS) entry which is preliminary data.</text>
</comment>
<dbReference type="NCBIfam" id="TIGR00368">
    <property type="entry name" value="YifB family Mg chelatase-like AAA ATPase"/>
    <property type="match status" value="1"/>
</dbReference>
<dbReference type="Gene3D" id="3.40.50.300">
    <property type="entry name" value="P-loop containing nucleotide triphosphate hydrolases"/>
    <property type="match status" value="1"/>
</dbReference>
<dbReference type="GO" id="GO:0003677">
    <property type="term" value="F:DNA binding"/>
    <property type="evidence" value="ECO:0007669"/>
    <property type="project" value="InterPro"/>
</dbReference>
<evidence type="ECO:0000256" key="1">
    <source>
        <dbReference type="ARBA" id="ARBA00006354"/>
    </source>
</evidence>
<dbReference type="InterPro" id="IPR000523">
    <property type="entry name" value="Mg_chelatse_chII-like_cat_dom"/>
</dbReference>
<evidence type="ECO:0000256" key="3">
    <source>
        <dbReference type="ARBA" id="ARBA00022840"/>
    </source>
</evidence>
<evidence type="ECO:0000259" key="4">
    <source>
        <dbReference type="SMART" id="SM00382"/>
    </source>
</evidence>
<dbReference type="SUPFAM" id="SSF52540">
    <property type="entry name" value="P-loop containing nucleoside triphosphate hydrolases"/>
    <property type="match status" value="1"/>
</dbReference>